<evidence type="ECO:0000313" key="5">
    <source>
        <dbReference type="EMBL" id="KAF6161320.1"/>
    </source>
</evidence>
<reference evidence="5 6" key="1">
    <citation type="journal article" date="2020" name="IScience">
        <title>Genome Sequencing of the Endangered Kingdonia uniflora (Circaeasteraceae, Ranunculales) Reveals Potential Mechanisms of Evolutionary Specialization.</title>
        <authorList>
            <person name="Sun Y."/>
            <person name="Deng T."/>
            <person name="Zhang A."/>
            <person name="Moore M.J."/>
            <person name="Landis J.B."/>
            <person name="Lin N."/>
            <person name="Zhang H."/>
            <person name="Zhang X."/>
            <person name="Huang J."/>
            <person name="Zhang X."/>
            <person name="Sun H."/>
            <person name="Wang H."/>
        </authorList>
    </citation>
    <scope>NUCLEOTIDE SEQUENCE [LARGE SCALE GENOMIC DNA]</scope>
    <source>
        <strain evidence="5">TB1705</strain>
        <tissue evidence="5">Leaf</tissue>
    </source>
</reference>
<feature type="binding site" evidence="1">
    <location>
        <position position="92"/>
    </location>
    <ligand>
        <name>alpha-D-mannose 1-phosphate</name>
        <dbReference type="ChEBI" id="CHEBI:58409"/>
    </ligand>
</feature>
<dbReference type="InterPro" id="IPR023214">
    <property type="entry name" value="HAD_sf"/>
</dbReference>
<feature type="binding site" evidence="2">
    <location>
        <position position="180"/>
    </location>
    <ligand>
        <name>Mg(2+)</name>
        <dbReference type="ChEBI" id="CHEBI:18420"/>
        <label>1</label>
    </ligand>
</feature>
<dbReference type="GO" id="GO:0006487">
    <property type="term" value="P:protein N-linked glycosylation"/>
    <property type="evidence" value="ECO:0007669"/>
    <property type="project" value="TreeGrafter"/>
</dbReference>
<dbReference type="InterPro" id="IPR005002">
    <property type="entry name" value="PMM"/>
</dbReference>
<protein>
    <recommendedName>
        <fullName evidence="3">Phosphomannomutase</fullName>
        <ecNumber evidence="3">5.4.2.8</ecNumber>
    </recommendedName>
</protein>
<accession>A0A7J7N2R4</accession>
<dbReference type="AlphaFoldDB" id="A0A7J7N2R4"/>
<dbReference type="SUPFAM" id="SSF56784">
    <property type="entry name" value="HAD-like"/>
    <property type="match status" value="1"/>
</dbReference>
<evidence type="ECO:0000256" key="1">
    <source>
        <dbReference type="PIRSR" id="PIRSR605002-2"/>
    </source>
</evidence>
<evidence type="ECO:0000256" key="3">
    <source>
        <dbReference type="RuleBase" id="RU361118"/>
    </source>
</evidence>
<dbReference type="UniPathway" id="UPA00126">
    <property type="reaction ID" value="UER00424"/>
</dbReference>
<feature type="binding site" evidence="1">
    <location>
        <position position="139"/>
    </location>
    <ligand>
        <name>alpha-D-mannose 1-phosphate</name>
        <dbReference type="ChEBI" id="CHEBI:58409"/>
    </ligand>
</feature>
<dbReference type="GO" id="GO:0005829">
    <property type="term" value="C:cytosol"/>
    <property type="evidence" value="ECO:0007669"/>
    <property type="project" value="TreeGrafter"/>
</dbReference>
<name>A0A7J7N2R4_9MAGN</name>
<feature type="binding site" evidence="1">
    <location>
        <position position="141"/>
    </location>
    <ligand>
        <name>alpha-D-mannose 1-phosphate</name>
        <dbReference type="ChEBI" id="CHEBI:58409"/>
    </ligand>
</feature>
<dbReference type="GO" id="GO:0046872">
    <property type="term" value="F:metal ion binding"/>
    <property type="evidence" value="ECO:0007669"/>
    <property type="project" value="UniProtKB-KW"/>
</dbReference>
<organism evidence="5 6">
    <name type="scientific">Kingdonia uniflora</name>
    <dbReference type="NCBI Taxonomy" id="39325"/>
    <lineage>
        <taxon>Eukaryota</taxon>
        <taxon>Viridiplantae</taxon>
        <taxon>Streptophyta</taxon>
        <taxon>Embryophyta</taxon>
        <taxon>Tracheophyta</taxon>
        <taxon>Spermatophyta</taxon>
        <taxon>Magnoliopsida</taxon>
        <taxon>Ranunculales</taxon>
        <taxon>Circaeasteraceae</taxon>
        <taxon>Kingdonia</taxon>
    </lineage>
</organism>
<keyword evidence="3" id="KW-0963">Cytoplasm</keyword>
<dbReference type="Proteomes" id="UP000541444">
    <property type="component" value="Unassembled WGS sequence"/>
</dbReference>
<evidence type="ECO:0000313" key="6">
    <source>
        <dbReference type="Proteomes" id="UP000541444"/>
    </source>
</evidence>
<feature type="binding site" evidence="2">
    <location>
        <position position="185"/>
    </location>
    <ligand>
        <name>Mg(2+)</name>
        <dbReference type="ChEBI" id="CHEBI:18420"/>
        <label>1</label>
    </ligand>
</feature>
<proteinExistence type="inferred from homology"/>
<comment type="similarity">
    <text evidence="3">Belongs to the eukaryotic PMM family.</text>
</comment>
<dbReference type="PANTHER" id="PTHR10466">
    <property type="entry name" value="PHOSPHOMANNOMUTASE"/>
    <property type="match status" value="1"/>
</dbReference>
<comment type="subunit">
    <text evidence="3">Homodimer.</text>
</comment>
<keyword evidence="2" id="KW-0479">Metal-binding</keyword>
<dbReference type="PANTHER" id="PTHR10466:SF0">
    <property type="entry name" value="PHOSPHOMANNOMUTASE"/>
    <property type="match status" value="1"/>
</dbReference>
<comment type="subcellular location">
    <subcellularLocation>
        <location evidence="3">Cytoplasm</location>
    </subcellularLocation>
</comment>
<gene>
    <name evidence="5" type="ORF">GIB67_009207</name>
</gene>
<keyword evidence="6" id="KW-1185">Reference proteome</keyword>
<comment type="function">
    <text evidence="3">Catalyzes the interconversion of mannose-6-phosphate to mannose-1-phosphate, the precursor for the synthesis of GDP-mannose. GDP-mannose is an essential sugar nucleotide for the synthesis of D-mannose-containing cell wall polysaccharides (galactomannans and glucomannans), glycolipids, glycoproteins and the antioxidant L-ascorbate.</text>
</comment>
<keyword evidence="3" id="KW-0413">Isomerase</keyword>
<comment type="catalytic activity">
    <reaction evidence="3">
        <text>alpha-D-mannose 1-phosphate = D-mannose 6-phosphate</text>
        <dbReference type="Rhea" id="RHEA:11140"/>
        <dbReference type="ChEBI" id="CHEBI:58409"/>
        <dbReference type="ChEBI" id="CHEBI:58735"/>
        <dbReference type="EC" id="5.4.2.8"/>
    </reaction>
</comment>
<dbReference type="InterPro" id="IPR036412">
    <property type="entry name" value="HAD-like_sf"/>
</dbReference>
<feature type="compositionally biased region" description="Basic and acidic residues" evidence="4">
    <location>
        <begin position="403"/>
        <end position="422"/>
    </location>
</feature>
<keyword evidence="2" id="KW-0460">Magnesium</keyword>
<comment type="cofactor">
    <cofactor evidence="2">
        <name>Mg(2+)</name>
        <dbReference type="ChEBI" id="CHEBI:18420"/>
    </cofactor>
</comment>
<dbReference type="EC" id="5.4.2.8" evidence="3"/>
<feature type="binding site" evidence="2">
    <location>
        <position position="167"/>
    </location>
    <ligand>
        <name>Mg(2+)</name>
        <dbReference type="ChEBI" id="CHEBI:18420"/>
        <label>1</label>
    </ligand>
</feature>
<dbReference type="Gene3D" id="3.40.50.1000">
    <property type="entry name" value="HAD superfamily/HAD-like"/>
    <property type="match status" value="2"/>
</dbReference>
<comment type="pathway">
    <text evidence="3">Nucleotide-sugar biosynthesis; GDP-alpha-D-mannose biosynthesis; alpha-D-mannose 1-phosphate from D-fructose 6-phosphate: step 2/2.</text>
</comment>
<feature type="compositionally biased region" description="Basic and acidic residues" evidence="4">
    <location>
        <begin position="352"/>
        <end position="370"/>
    </location>
</feature>
<dbReference type="GO" id="GO:0006013">
    <property type="term" value="P:mannose metabolic process"/>
    <property type="evidence" value="ECO:0007669"/>
    <property type="project" value="TreeGrafter"/>
</dbReference>
<evidence type="ECO:0000256" key="2">
    <source>
        <dbReference type="PIRSR" id="PIRSR605002-3"/>
    </source>
</evidence>
<comment type="caution">
    <text evidence="5">The sequence shown here is derived from an EMBL/GenBank/DDBJ whole genome shotgun (WGS) entry which is preliminary data.</text>
</comment>
<dbReference type="EMBL" id="JACGCM010001135">
    <property type="protein sequence ID" value="KAF6161320.1"/>
    <property type="molecule type" value="Genomic_DNA"/>
</dbReference>
<sequence length="519" mass="58900">MTQFMQNMRKVVTVGVVGGNLIKISVQFGKSVIDDYDYVFSENGLVAHKDGKLIGTQNLKSFLGEEDLKEFINFTLHYITDLDIPIKSQEERDEFERYDKVYMVLPVLPIQNIRAKMVSVLREKFAHLNLTFSIGGQISFDVFPQGWVKTYCLKYLDNFHEIHFFGDKTYKQGGNDHEIYESERTVGHTGVGLLVLSWLLPVVLRQIVVLVILDWRMVRGDRGRGRGRTVGRGRRSLRSGAPVDEPALGACFDRSGCSSYSCGSRAAWDACISEFYMLEQGDMSIVGYDQRFNELSRYVPFIVQDEEQRRIKFLKGLCPYYRNFLIASGDSLYKEVLSKVLAIEQNDVEDRKSKDLRNQMRQDQRADKGKAVQGHYESSGPKRQKLGSTKGAPARFIGGQHLDGPKFKDLRNQMRQDQRADMGKAVQGHYESSGPKRQKLGSTDGVPTRFIGGQHLDGTQLLVFVGTAGRRGMLRRIVLNQTGVLSHCGKFMVLLVTSRDRTRSISFSRGSFKVLRVDR</sequence>
<feature type="region of interest" description="Disordered" evidence="4">
    <location>
        <begin position="352"/>
        <end position="442"/>
    </location>
</feature>
<evidence type="ECO:0000256" key="4">
    <source>
        <dbReference type="SAM" id="MobiDB-lite"/>
    </source>
</evidence>
<dbReference type="OrthoDB" id="10264771at2759"/>
<dbReference type="GO" id="GO:0009298">
    <property type="term" value="P:GDP-mannose biosynthetic process"/>
    <property type="evidence" value="ECO:0007669"/>
    <property type="project" value="UniProtKB-UniPathway"/>
</dbReference>
<dbReference type="GO" id="GO:0004615">
    <property type="term" value="F:phosphomannomutase activity"/>
    <property type="evidence" value="ECO:0007669"/>
    <property type="project" value="UniProtKB-EC"/>
</dbReference>
<dbReference type="Pfam" id="PF03332">
    <property type="entry name" value="PMM"/>
    <property type="match status" value="2"/>
</dbReference>